<evidence type="ECO:0008006" key="6">
    <source>
        <dbReference type="Google" id="ProtNLM"/>
    </source>
</evidence>
<comment type="pathway">
    <text evidence="1">tRNA modification; 5-methoxycarbonylmethyl-2-thiouridine-tRNA biosynthesis.</text>
</comment>
<dbReference type="EMBL" id="RSCD01000002">
    <property type="protein sequence ID" value="RSH94876.1"/>
    <property type="molecule type" value="Genomic_DNA"/>
</dbReference>
<evidence type="ECO:0000313" key="4">
    <source>
        <dbReference type="EMBL" id="RSH94876.1"/>
    </source>
</evidence>
<dbReference type="Proteomes" id="UP000279259">
    <property type="component" value="Unassembled WGS sequence"/>
</dbReference>
<evidence type="ECO:0000256" key="2">
    <source>
        <dbReference type="ARBA" id="ARBA00008837"/>
    </source>
</evidence>
<keyword evidence="5" id="KW-1185">Reference proteome</keyword>
<dbReference type="AlphaFoldDB" id="A0A427YV12"/>
<dbReference type="OrthoDB" id="9995306at2759"/>
<dbReference type="GO" id="GO:0033588">
    <property type="term" value="C:elongator holoenzyme complex"/>
    <property type="evidence" value="ECO:0007669"/>
    <property type="project" value="InterPro"/>
</dbReference>
<gene>
    <name evidence="4" type="ORF">EHS25_004682</name>
</gene>
<proteinExistence type="inferred from homology"/>
<sequence>MTFLTPHLPFHDPDSERANGIPHPGALPPPGSHLVITDTIPSPGHFAVYHLVSAALARKRKVVWVDFRGEGRSSWETVLKKLGTPLPAPSSGSFIHLTPTSLPDPASSPSTSTSSPPLFDETTDAPVLKPTYEALLPHIGASASASASASGTKSEPQSESPQGAVDTGAVVILDGLAELLWMGFRPVDVGRFVRSVFAKVRSTRGTLISTLHADHLPLTSSLPSGYSGYSGSTVSASVSGFGFGVGSDSSAAEAELLERLLRMGGGGWWRVSHLASGRSGDVSGEISAASNFPPEGTAFPSVPRSKPLQYRLETNTVKVFPKGTGRGFL</sequence>
<dbReference type="Gene3D" id="3.40.50.300">
    <property type="entry name" value="P-loop containing nucleotide triphosphate hydrolases"/>
    <property type="match status" value="1"/>
</dbReference>
<dbReference type="UniPathway" id="UPA00988"/>
<dbReference type="InterPro" id="IPR018627">
    <property type="entry name" value="ELP6"/>
</dbReference>
<dbReference type="GO" id="GO:0002098">
    <property type="term" value="P:tRNA wobble uridine modification"/>
    <property type="evidence" value="ECO:0007669"/>
    <property type="project" value="InterPro"/>
</dbReference>
<dbReference type="PANTHER" id="PTHR16184:SF6">
    <property type="entry name" value="ELONGATOR COMPLEX PROTEIN 6"/>
    <property type="match status" value="1"/>
</dbReference>
<dbReference type="InterPro" id="IPR027417">
    <property type="entry name" value="P-loop_NTPase"/>
</dbReference>
<feature type="compositionally biased region" description="Low complexity" evidence="3">
    <location>
        <begin position="97"/>
        <end position="118"/>
    </location>
</feature>
<name>A0A427YV12_9TREE</name>
<comment type="similarity">
    <text evidence="2">Belongs to the ELP6 family.</text>
</comment>
<feature type="region of interest" description="Disordered" evidence="3">
    <location>
        <begin position="1"/>
        <end position="30"/>
    </location>
</feature>
<protein>
    <recommendedName>
        <fullName evidence="6">Elongator complex protein 5</fullName>
    </recommendedName>
</protein>
<comment type="caution">
    <text evidence="4">The sequence shown here is derived from an EMBL/GenBank/DDBJ whole genome shotgun (WGS) entry which is preliminary data.</text>
</comment>
<dbReference type="STRING" id="1890683.A0A427YV12"/>
<dbReference type="PANTHER" id="PTHR16184">
    <property type="entry name" value="ELONGATOR COMPLEX PROTEIN 6"/>
    <property type="match status" value="1"/>
</dbReference>
<evidence type="ECO:0000313" key="5">
    <source>
        <dbReference type="Proteomes" id="UP000279259"/>
    </source>
</evidence>
<evidence type="ECO:0000256" key="1">
    <source>
        <dbReference type="ARBA" id="ARBA00005043"/>
    </source>
</evidence>
<evidence type="ECO:0000256" key="3">
    <source>
        <dbReference type="SAM" id="MobiDB-lite"/>
    </source>
</evidence>
<accession>A0A427YV12</accession>
<reference evidence="4 5" key="1">
    <citation type="submission" date="2018-11" db="EMBL/GenBank/DDBJ databases">
        <title>Genome sequence of Saitozyma podzolica DSM 27192.</title>
        <authorList>
            <person name="Aliyu H."/>
            <person name="Gorte O."/>
            <person name="Ochsenreither K."/>
        </authorList>
    </citation>
    <scope>NUCLEOTIDE SEQUENCE [LARGE SCALE GENOMIC DNA]</scope>
    <source>
        <strain evidence="4 5">DSM 27192</strain>
    </source>
</reference>
<feature type="region of interest" description="Disordered" evidence="3">
    <location>
        <begin position="93"/>
        <end position="123"/>
    </location>
</feature>
<organism evidence="4 5">
    <name type="scientific">Saitozyma podzolica</name>
    <dbReference type="NCBI Taxonomy" id="1890683"/>
    <lineage>
        <taxon>Eukaryota</taxon>
        <taxon>Fungi</taxon>
        <taxon>Dikarya</taxon>
        <taxon>Basidiomycota</taxon>
        <taxon>Agaricomycotina</taxon>
        <taxon>Tremellomycetes</taxon>
        <taxon>Tremellales</taxon>
        <taxon>Trimorphomycetaceae</taxon>
        <taxon>Saitozyma</taxon>
    </lineage>
</organism>